<proteinExistence type="predicted"/>
<keyword evidence="3" id="KW-1185">Reference proteome</keyword>
<protein>
    <submittedName>
        <fullName evidence="2">Uncharacterized protein</fullName>
    </submittedName>
</protein>
<comment type="caution">
    <text evidence="2">The sequence shown here is derived from an EMBL/GenBank/DDBJ whole genome shotgun (WGS) entry which is preliminary data.</text>
</comment>
<evidence type="ECO:0000256" key="1">
    <source>
        <dbReference type="SAM" id="MobiDB-lite"/>
    </source>
</evidence>
<gene>
    <name evidence="2" type="ORF">Q4528_15615</name>
</gene>
<feature type="region of interest" description="Disordered" evidence="1">
    <location>
        <begin position="1"/>
        <end position="20"/>
    </location>
</feature>
<sequence length="72" mass="7925">FGAGSVRPIDPIINGNEGGKPTRRRQLTLFVTFCPLGWRIFAGRLKHAEGWRGALHFALVFAPRKTGKNPAP</sequence>
<evidence type="ECO:0000313" key="2">
    <source>
        <dbReference type="EMBL" id="MDO6575540.1"/>
    </source>
</evidence>
<dbReference type="RefSeq" id="WP_303522644.1">
    <property type="nucleotide sequence ID" value="NZ_JAUOQO010000834.1"/>
</dbReference>
<dbReference type="EMBL" id="JAUOQO010000834">
    <property type="protein sequence ID" value="MDO6575540.1"/>
    <property type="molecule type" value="Genomic_DNA"/>
</dbReference>
<name>A0AAW7YVQ1_9STAP</name>
<dbReference type="Proteomes" id="UP001170310">
    <property type="component" value="Unassembled WGS sequence"/>
</dbReference>
<reference evidence="2" key="1">
    <citation type="submission" date="2023-07" db="EMBL/GenBank/DDBJ databases">
        <title>Genome content predicts the carbon catabolic preferences of heterotrophic bacteria.</title>
        <authorList>
            <person name="Gralka M."/>
        </authorList>
    </citation>
    <scope>NUCLEOTIDE SEQUENCE</scope>
    <source>
        <strain evidence="2">E2R20</strain>
    </source>
</reference>
<organism evidence="2 3">
    <name type="scientific">Staphylococcus pasteuri_A</name>
    <dbReference type="NCBI Taxonomy" id="3062664"/>
    <lineage>
        <taxon>Bacteria</taxon>
        <taxon>Bacillati</taxon>
        <taxon>Bacillota</taxon>
        <taxon>Bacilli</taxon>
        <taxon>Bacillales</taxon>
        <taxon>Staphylococcaceae</taxon>
        <taxon>Staphylococcus</taxon>
    </lineage>
</organism>
<accession>A0AAW7YVQ1</accession>
<feature type="non-terminal residue" evidence="2">
    <location>
        <position position="1"/>
    </location>
</feature>
<evidence type="ECO:0000313" key="3">
    <source>
        <dbReference type="Proteomes" id="UP001170310"/>
    </source>
</evidence>
<dbReference type="AlphaFoldDB" id="A0AAW7YVQ1"/>